<evidence type="ECO:0000256" key="2">
    <source>
        <dbReference type="SAM" id="SignalP"/>
    </source>
</evidence>
<keyword evidence="4" id="KW-1185">Reference proteome</keyword>
<dbReference type="OrthoDB" id="9810685at2"/>
<dbReference type="RefSeq" id="WP_123396960.1">
    <property type="nucleotide sequence ID" value="NZ_CANQMU010000010.1"/>
</dbReference>
<dbReference type="InterPro" id="IPR029046">
    <property type="entry name" value="LolA/LolB/LppX"/>
</dbReference>
<dbReference type="Gene3D" id="2.50.20.10">
    <property type="entry name" value="Lipoprotein localisation LolA/LolB/LppX"/>
    <property type="match status" value="1"/>
</dbReference>
<dbReference type="Proteomes" id="UP000297031">
    <property type="component" value="Chromosome"/>
</dbReference>
<evidence type="ECO:0008006" key="5">
    <source>
        <dbReference type="Google" id="ProtNLM"/>
    </source>
</evidence>
<evidence type="ECO:0000313" key="4">
    <source>
        <dbReference type="Proteomes" id="UP000297031"/>
    </source>
</evidence>
<dbReference type="CDD" id="cd16325">
    <property type="entry name" value="LolA"/>
    <property type="match status" value="1"/>
</dbReference>
<dbReference type="KEGG" id="mgod:E7746_07135"/>
<feature type="signal peptide" evidence="2">
    <location>
        <begin position="1"/>
        <end position="18"/>
    </location>
</feature>
<dbReference type="Pfam" id="PF16584">
    <property type="entry name" value="LolA_2"/>
    <property type="match status" value="1"/>
</dbReference>
<dbReference type="SUPFAM" id="SSF89392">
    <property type="entry name" value="Prokaryotic lipoproteins and lipoprotein localization factors"/>
    <property type="match status" value="1"/>
</dbReference>
<evidence type="ECO:0000313" key="3">
    <source>
        <dbReference type="EMBL" id="QCD35677.1"/>
    </source>
</evidence>
<dbReference type="InterPro" id="IPR004564">
    <property type="entry name" value="OM_lipoprot_carrier_LolA-like"/>
</dbReference>
<reference evidence="3 4" key="1">
    <citation type="submission" date="2019-02" db="EMBL/GenBank/DDBJ databases">
        <title>Isolation and identification of novel species under the genus Muribaculum.</title>
        <authorList>
            <person name="Miyake S."/>
            <person name="Ding Y."/>
            <person name="Low A."/>
            <person name="Soh M."/>
            <person name="Seedorf H."/>
        </authorList>
    </citation>
    <scope>NUCLEOTIDE SEQUENCE [LARGE SCALE GENOMIC DNA]</scope>
    <source>
        <strain evidence="3 4">TLL-A4</strain>
    </source>
</reference>
<dbReference type="AlphaFoldDB" id="A0A4V1D1M0"/>
<accession>A0A4V1D1M0</accession>
<gene>
    <name evidence="3" type="ORF">E7746_07135</name>
</gene>
<feature type="chain" id="PRO_5020310622" description="Outer membrane lipoprotein carrier protein LolA" evidence="2">
    <location>
        <begin position="19"/>
        <end position="205"/>
    </location>
</feature>
<sequence>MSRLITAILLILAVSLNAAVPVTSPEEVIASAAKSFKNAKSVTAPYSMTMDGNTVKGEAVISGDKFRITTPGMSIWYDGRTQWTYSSSTGEVNVTEPTAEELQQINPFAIINSFRSSYKARMISSTSSSCKIEFTPVNSRGAQILKATITFNASTHMPVDIALTLDNGAQASIKVGTVKTGISYPASTFVYDKSKYPDAEIIDLR</sequence>
<protein>
    <recommendedName>
        <fullName evidence="5">Outer membrane lipoprotein carrier protein LolA</fullName>
    </recommendedName>
</protein>
<dbReference type="EMBL" id="CP039393">
    <property type="protein sequence ID" value="QCD35677.1"/>
    <property type="molecule type" value="Genomic_DNA"/>
</dbReference>
<name>A0A4V1D1M0_9BACT</name>
<organism evidence="3 4">
    <name type="scientific">Muribaculum gordoncarteri</name>
    <dbReference type="NCBI Taxonomy" id="2530390"/>
    <lineage>
        <taxon>Bacteria</taxon>
        <taxon>Pseudomonadati</taxon>
        <taxon>Bacteroidota</taxon>
        <taxon>Bacteroidia</taxon>
        <taxon>Bacteroidales</taxon>
        <taxon>Muribaculaceae</taxon>
        <taxon>Muribaculum</taxon>
    </lineage>
</organism>
<evidence type="ECO:0000256" key="1">
    <source>
        <dbReference type="ARBA" id="ARBA00022729"/>
    </source>
</evidence>
<keyword evidence="1 2" id="KW-0732">Signal</keyword>
<proteinExistence type="predicted"/>